<dbReference type="GO" id="GO:0070475">
    <property type="term" value="P:rRNA base methylation"/>
    <property type="evidence" value="ECO:0007669"/>
    <property type="project" value="InterPro"/>
</dbReference>
<dbReference type="GO" id="GO:0070042">
    <property type="term" value="F:rRNA (uridine-N3-)-methyltransferase activity"/>
    <property type="evidence" value="ECO:0007669"/>
    <property type="project" value="InterPro"/>
</dbReference>
<evidence type="ECO:0000313" key="3">
    <source>
        <dbReference type="Proteomes" id="UP000236630"/>
    </source>
</evidence>
<dbReference type="STRING" id="55188.A0A2H5N3Z6"/>
<protein>
    <recommendedName>
        <fullName evidence="1">25S rRNA (uridine-N(3))-methyltransferase BMT5-like domain-containing protein</fullName>
    </recommendedName>
</protein>
<accession>A0A2H5N3Z6</accession>
<dbReference type="Pfam" id="PF10354">
    <property type="entry name" value="BMT5-like"/>
    <property type="match status" value="1"/>
</dbReference>
<feature type="domain" description="25S rRNA (uridine-N(3))-methyltransferase BMT5-like" evidence="1">
    <location>
        <begin position="25"/>
        <end position="57"/>
    </location>
</feature>
<dbReference type="Proteomes" id="UP000236630">
    <property type="component" value="Unassembled WGS sequence"/>
</dbReference>
<comment type="caution">
    <text evidence="2">The sequence shown here is derived from an EMBL/GenBank/DDBJ whole genome shotgun (WGS) entry which is preliminary data.</text>
</comment>
<reference evidence="2 3" key="1">
    <citation type="journal article" date="2017" name="Front. Genet.">
        <title>Draft sequencing of the heterozygous diploid genome of Satsuma (Citrus unshiu Marc.) using a hybrid assembly approach.</title>
        <authorList>
            <person name="Shimizu T."/>
            <person name="Tanizawa Y."/>
            <person name="Mochizuki T."/>
            <person name="Nagasaki H."/>
            <person name="Yoshioka T."/>
            <person name="Toyoda A."/>
            <person name="Fujiyama A."/>
            <person name="Kaminuma E."/>
            <person name="Nakamura Y."/>
        </authorList>
    </citation>
    <scope>NUCLEOTIDE SEQUENCE [LARGE SCALE GENOMIC DNA]</scope>
    <source>
        <strain evidence="3">cv. Miyagawa wase</strain>
    </source>
</reference>
<gene>
    <name evidence="2" type="ORF">CUMW_277670</name>
</gene>
<proteinExistence type="predicted"/>
<evidence type="ECO:0000259" key="1">
    <source>
        <dbReference type="Pfam" id="PF10354"/>
    </source>
</evidence>
<dbReference type="AlphaFoldDB" id="A0A2H5N3Z6"/>
<name>A0A2H5N3Z6_CITUN</name>
<dbReference type="InterPro" id="IPR019446">
    <property type="entry name" value="BMT5-like"/>
</dbReference>
<sequence>MGEIFKLDNELGESEKGIQHYDKILLVGEGDFSFAACLAKSFGSADNMGATSLDSKGTNTFLITIMLNLVVTDLLKILNHMCMQIYNNA</sequence>
<evidence type="ECO:0000313" key="2">
    <source>
        <dbReference type="EMBL" id="GAY34950.1"/>
    </source>
</evidence>
<organism evidence="2 3">
    <name type="scientific">Citrus unshiu</name>
    <name type="common">Satsuma mandarin</name>
    <name type="synonym">Citrus nobilis var. unshiu</name>
    <dbReference type="NCBI Taxonomy" id="55188"/>
    <lineage>
        <taxon>Eukaryota</taxon>
        <taxon>Viridiplantae</taxon>
        <taxon>Streptophyta</taxon>
        <taxon>Embryophyta</taxon>
        <taxon>Tracheophyta</taxon>
        <taxon>Spermatophyta</taxon>
        <taxon>Magnoliopsida</taxon>
        <taxon>eudicotyledons</taxon>
        <taxon>Gunneridae</taxon>
        <taxon>Pentapetalae</taxon>
        <taxon>rosids</taxon>
        <taxon>malvids</taxon>
        <taxon>Sapindales</taxon>
        <taxon>Rutaceae</taxon>
        <taxon>Aurantioideae</taxon>
        <taxon>Citrus</taxon>
    </lineage>
</organism>
<dbReference type="EMBL" id="BDQV01001829">
    <property type="protein sequence ID" value="GAY34950.1"/>
    <property type="molecule type" value="Genomic_DNA"/>
</dbReference>
<keyword evidence="3" id="KW-1185">Reference proteome</keyword>